<comment type="caution">
    <text evidence="1">The sequence shown here is derived from an EMBL/GenBank/DDBJ whole genome shotgun (WGS) entry which is preliminary data.</text>
</comment>
<organism evidence="1 2">
    <name type="scientific">Pseudomonas batumici</name>
    <dbReference type="NCBI Taxonomy" id="226910"/>
    <lineage>
        <taxon>Bacteria</taxon>
        <taxon>Pseudomonadati</taxon>
        <taxon>Pseudomonadota</taxon>
        <taxon>Gammaproteobacteria</taxon>
        <taxon>Pseudomonadales</taxon>
        <taxon>Pseudomonadaceae</taxon>
        <taxon>Pseudomonas</taxon>
    </lineage>
</organism>
<accession>A0A0C2ILK3</accession>
<sequence>MHVVGRWQGAGLPGESLAEKAAQGWPTGLHARAMGGQDGQRRGSPCVKVQRVGLMVSRAASSAILQAAALI</sequence>
<proteinExistence type="predicted"/>
<dbReference type="Proteomes" id="UP000031535">
    <property type="component" value="Unassembled WGS sequence"/>
</dbReference>
<name>A0A0C2ILK3_9PSED</name>
<gene>
    <name evidence="1" type="ORF">UCMB321_0164</name>
</gene>
<keyword evidence="2" id="KW-1185">Reference proteome</keyword>
<protein>
    <submittedName>
        <fullName evidence="1">Uncharacterized protein</fullName>
    </submittedName>
</protein>
<evidence type="ECO:0000313" key="2">
    <source>
        <dbReference type="Proteomes" id="UP000031535"/>
    </source>
</evidence>
<evidence type="ECO:0000313" key="1">
    <source>
        <dbReference type="EMBL" id="KIH85797.1"/>
    </source>
</evidence>
<dbReference type="STRING" id="226910.UCMB321_0164"/>
<reference evidence="1 2" key="1">
    <citation type="submission" date="2015-01" db="EMBL/GenBank/DDBJ databases">
        <title>Complete genome of Pseudomonas batumici UCM B-321 producer of the batumin antibiotic with strong antistaphilococcal and potential anticancer activity.</title>
        <authorList>
            <person name="Klochko V.V."/>
            <person name="Zelena L.B."/>
            <person name="Elena K.A."/>
            <person name="Reva O.N."/>
        </authorList>
    </citation>
    <scope>NUCLEOTIDE SEQUENCE [LARGE SCALE GENOMIC DNA]</scope>
    <source>
        <strain evidence="1 2">UCM B-321</strain>
    </source>
</reference>
<dbReference type="EMBL" id="JXDG01000003">
    <property type="protein sequence ID" value="KIH85797.1"/>
    <property type="molecule type" value="Genomic_DNA"/>
</dbReference>
<dbReference type="PATRIC" id="fig|226910.6.peg.165"/>
<dbReference type="AlphaFoldDB" id="A0A0C2ILK3"/>